<keyword evidence="2" id="KW-1133">Transmembrane helix</keyword>
<evidence type="ECO:0000313" key="4">
    <source>
        <dbReference type="Proteomes" id="UP001055219"/>
    </source>
</evidence>
<proteinExistence type="predicted"/>
<keyword evidence="2" id="KW-0812">Transmembrane</keyword>
<keyword evidence="4" id="KW-1185">Reference proteome</keyword>
<sequence>MSWTRWLGLFSIGIRQHLGLGASTLLAAMISPLIWGLFLYSLYLVYAGVTTNESLKWSEWKEDTRDGYAFARPLPTNRQIAGEPTWTRWPKLPATIMVTTDDAEPPLPEQQCPGVGEWERPRSLRDVANVYDIGFWGNLKDVFLAGNYRGSENGEPPSERKRYDKRTANGGRYPP</sequence>
<protein>
    <submittedName>
        <fullName evidence="3">Palmitoyltransferase-like protein</fullName>
    </submittedName>
</protein>
<dbReference type="AlphaFoldDB" id="A0A9P9XV02"/>
<reference evidence="3" key="1">
    <citation type="journal article" date="2021" name="J Fungi (Basel)">
        <title>Genomic and Metabolomic Analyses of the Marine Fungus Emericellopsis cladophorae: Insights into Saltwater Adaptability Mechanisms and Its Biosynthetic Potential.</title>
        <authorList>
            <person name="Goncalves M.F.M."/>
            <person name="Hilario S."/>
            <person name="Van de Peer Y."/>
            <person name="Esteves A.C."/>
            <person name="Alves A."/>
        </authorList>
    </citation>
    <scope>NUCLEOTIDE SEQUENCE</scope>
    <source>
        <strain evidence="3">MUM 19.33</strain>
    </source>
</reference>
<comment type="caution">
    <text evidence="3">The sequence shown here is derived from an EMBL/GenBank/DDBJ whole genome shotgun (WGS) entry which is preliminary data.</text>
</comment>
<keyword evidence="2" id="KW-0472">Membrane</keyword>
<evidence type="ECO:0000313" key="3">
    <source>
        <dbReference type="EMBL" id="KAI6778240.1"/>
    </source>
</evidence>
<accession>A0A9P9XV02</accession>
<feature type="region of interest" description="Disordered" evidence="1">
    <location>
        <begin position="148"/>
        <end position="175"/>
    </location>
</feature>
<organism evidence="3 4">
    <name type="scientific">Emericellopsis cladophorae</name>
    <dbReference type="NCBI Taxonomy" id="2686198"/>
    <lineage>
        <taxon>Eukaryota</taxon>
        <taxon>Fungi</taxon>
        <taxon>Dikarya</taxon>
        <taxon>Ascomycota</taxon>
        <taxon>Pezizomycotina</taxon>
        <taxon>Sordariomycetes</taxon>
        <taxon>Hypocreomycetidae</taxon>
        <taxon>Hypocreales</taxon>
        <taxon>Bionectriaceae</taxon>
        <taxon>Emericellopsis</taxon>
    </lineage>
</organism>
<reference evidence="3" key="2">
    <citation type="submission" date="2022-07" db="EMBL/GenBank/DDBJ databases">
        <authorList>
            <person name="Goncalves M.F.M."/>
            <person name="Hilario S."/>
            <person name="Van De Peer Y."/>
            <person name="Esteves A.C."/>
            <person name="Alves A."/>
        </authorList>
    </citation>
    <scope>NUCLEOTIDE SEQUENCE</scope>
    <source>
        <strain evidence="3">MUM 19.33</strain>
    </source>
</reference>
<dbReference type="OrthoDB" id="9909019at2759"/>
<name>A0A9P9XV02_9HYPO</name>
<gene>
    <name evidence="3" type="ORF">J7T54_004135</name>
</gene>
<dbReference type="Proteomes" id="UP001055219">
    <property type="component" value="Unassembled WGS sequence"/>
</dbReference>
<dbReference type="EMBL" id="JAGIXG020000077">
    <property type="protein sequence ID" value="KAI6778240.1"/>
    <property type="molecule type" value="Genomic_DNA"/>
</dbReference>
<dbReference type="RefSeq" id="XP_051359096.1">
    <property type="nucleotide sequence ID" value="XM_051509984.1"/>
</dbReference>
<evidence type="ECO:0000256" key="1">
    <source>
        <dbReference type="SAM" id="MobiDB-lite"/>
    </source>
</evidence>
<evidence type="ECO:0000256" key="2">
    <source>
        <dbReference type="SAM" id="Phobius"/>
    </source>
</evidence>
<dbReference type="GeneID" id="75830624"/>
<feature type="transmembrane region" description="Helical" evidence="2">
    <location>
        <begin position="20"/>
        <end position="46"/>
    </location>
</feature>
<feature type="compositionally biased region" description="Basic and acidic residues" evidence="1">
    <location>
        <begin position="157"/>
        <end position="167"/>
    </location>
</feature>